<evidence type="ECO:0000256" key="4">
    <source>
        <dbReference type="ARBA" id="ARBA00022438"/>
    </source>
</evidence>
<dbReference type="SUPFAM" id="SSF46785">
    <property type="entry name" value="Winged helix' DNA-binding domain"/>
    <property type="match status" value="1"/>
</dbReference>
<evidence type="ECO:0000256" key="5">
    <source>
        <dbReference type="ARBA" id="ARBA00022490"/>
    </source>
</evidence>
<sequence>MSSSVDKVSQKVAEVKLGSTKSTKNNKSKGKGKSNKNQVVEDDDEDDFEKALELAMQLDAQKQAQKKADDVPAVEEEEKRVEEKIEVHYDPISTFYPDGNYPQGEVVDYKDDNLYRTTDEEKRALDREKNNKWNEFRKGAEIHRRVRKMAQAEIKPGMSMIEIAELIENAVRGYSGEDGLKGGMGFPCGLSLNHCAAHYSPNANDKLVLKYEDVMKVDFGVHVNGHIIDSAFTLTFDDKYDDLLKAVKDATNTGIREAGIDVRLTDIGEAIQEVMESYEVTLDGETYQVKPIKNLCGHNIGQYRIHGGKSVPIVKNFDNTKMEEGETFAIETFGSTGRGHVIGQGECSHYAKNPDAPANAISSIRVNRAKQLLKTIDENFGTLPFCRRYIDRLGEEKYLLALNQLVKSGVVSDYPPLVDVKGSYTAQYEHTILLRPNVKEVVSRGEDY</sequence>
<feature type="binding site" evidence="9">
    <location>
        <position position="429"/>
    </location>
    <ligand>
        <name>a divalent metal cation</name>
        <dbReference type="ChEBI" id="CHEBI:60240"/>
        <label>2</label>
        <note>catalytic</note>
    </ligand>
</feature>
<dbReference type="InterPro" id="IPR000994">
    <property type="entry name" value="Pept_M24"/>
</dbReference>
<dbReference type="InterPro" id="IPR050247">
    <property type="entry name" value="Met_Aminopeptidase_Type2"/>
</dbReference>
<dbReference type="Gene3D" id="3.90.230.10">
    <property type="entry name" value="Creatinase/methionine aminopeptidase superfamily"/>
    <property type="match status" value="1"/>
</dbReference>
<dbReference type="GO" id="GO:0004239">
    <property type="term" value="F:initiator methionyl aminopeptidase activity"/>
    <property type="evidence" value="ECO:0007669"/>
    <property type="project" value="UniProtKB-UniRule"/>
</dbReference>
<dbReference type="Pfam" id="PF00557">
    <property type="entry name" value="Peptidase_M24"/>
    <property type="match status" value="1"/>
</dbReference>
<evidence type="ECO:0000259" key="12">
    <source>
        <dbReference type="Pfam" id="PF00557"/>
    </source>
</evidence>
<dbReference type="GO" id="GO:0006508">
    <property type="term" value="P:proteolysis"/>
    <property type="evidence" value="ECO:0007669"/>
    <property type="project" value="UniProtKB-KW"/>
</dbReference>
<feature type="binding site" evidence="9">
    <location>
        <position position="429"/>
    </location>
    <ligand>
        <name>a divalent metal cation</name>
        <dbReference type="ChEBI" id="CHEBI:60240"/>
        <label>1</label>
    </ligand>
</feature>
<feature type="binding site" evidence="9">
    <location>
        <position position="229"/>
    </location>
    <ligand>
        <name>a divalent metal cation</name>
        <dbReference type="ChEBI" id="CHEBI:60240"/>
        <label>1</label>
    </ligand>
</feature>
<evidence type="ECO:0000256" key="9">
    <source>
        <dbReference type="HAMAP-Rule" id="MF_03175"/>
    </source>
</evidence>
<dbReference type="Proteomes" id="UP000094565">
    <property type="component" value="Chromosome 2"/>
</dbReference>
<comment type="subcellular location">
    <subcellularLocation>
        <location evidence="9">Cytoplasm</location>
    </subcellularLocation>
</comment>
<comment type="cofactor">
    <cofactor evidence="3">
        <name>Fe(2+)</name>
        <dbReference type="ChEBI" id="CHEBI:29033"/>
    </cofactor>
</comment>
<dbReference type="EMBL" id="CP014585">
    <property type="protein sequence ID" value="ANZ75597.1"/>
    <property type="molecule type" value="Genomic_DNA"/>
</dbReference>
<dbReference type="GO" id="GO:0005737">
    <property type="term" value="C:cytoplasm"/>
    <property type="evidence" value="ECO:0007669"/>
    <property type="project" value="UniProtKB-SubCell"/>
</dbReference>
<dbReference type="InterPro" id="IPR036388">
    <property type="entry name" value="WH-like_DNA-bd_sf"/>
</dbReference>
<comment type="function">
    <text evidence="9 10">Cotranslationally removes the N-terminal methionine from nascent proteins. The N-terminal methionine is often cleaved when the second residue in the primary sequence is small and uncharged (Met-Ala-, Cys, Gly, Pro, Ser, Thr, or Val).</text>
</comment>
<organism evidence="13 14">
    <name type="scientific">Komagataella pastoris</name>
    <name type="common">Yeast</name>
    <name type="synonym">Pichia pastoris</name>
    <dbReference type="NCBI Taxonomy" id="4922"/>
    <lineage>
        <taxon>Eukaryota</taxon>
        <taxon>Fungi</taxon>
        <taxon>Dikarya</taxon>
        <taxon>Ascomycota</taxon>
        <taxon>Saccharomycotina</taxon>
        <taxon>Pichiomycetes</taxon>
        <taxon>Pichiales</taxon>
        <taxon>Pichiaceae</taxon>
        <taxon>Komagataella</taxon>
    </lineage>
</organism>
<dbReference type="PANTHER" id="PTHR45777">
    <property type="entry name" value="METHIONINE AMINOPEPTIDASE 2"/>
    <property type="match status" value="1"/>
</dbReference>
<dbReference type="InterPro" id="IPR002468">
    <property type="entry name" value="Pept_M24A_MAP2"/>
</dbReference>
<dbReference type="GO" id="GO:0046872">
    <property type="term" value="F:metal ion binding"/>
    <property type="evidence" value="ECO:0007669"/>
    <property type="project" value="UniProtKB-UniRule"/>
</dbReference>
<feature type="binding site" evidence="9">
    <location>
        <position position="229"/>
    </location>
    <ligand>
        <name>a divalent metal cation</name>
        <dbReference type="ChEBI" id="CHEBI:60240"/>
        <label>2</label>
        <note>catalytic</note>
    </ligand>
</feature>
<dbReference type="InterPro" id="IPR018349">
    <property type="entry name" value="Pept_M24A_MAP2_BS"/>
</dbReference>
<feature type="binding site" evidence="9">
    <location>
        <position position="331"/>
    </location>
    <ligand>
        <name>a divalent metal cation</name>
        <dbReference type="ChEBI" id="CHEBI:60240"/>
        <label>2</label>
        <note>catalytic</note>
    </ligand>
</feature>
<keyword evidence="6 9" id="KW-0645">Protease</keyword>
<dbReference type="InterPro" id="IPR001714">
    <property type="entry name" value="Pept_M24_MAP"/>
</dbReference>
<dbReference type="PRINTS" id="PR00599">
    <property type="entry name" value="MAPEPTIDASE"/>
</dbReference>
<comment type="cofactor">
    <cofactor evidence="2">
        <name>Mn(2+)</name>
        <dbReference type="ChEBI" id="CHEBI:29035"/>
    </cofactor>
</comment>
<keyword evidence="8 9" id="KW-0378">Hydrolase</keyword>
<comment type="catalytic activity">
    <reaction evidence="1 9 10">
        <text>Release of N-terminal amino acids, preferentially methionine, from peptides and arylamides.</text>
        <dbReference type="EC" id="3.4.11.18"/>
    </reaction>
</comment>
<feature type="binding site" evidence="9">
    <location>
        <position position="306"/>
    </location>
    <ligand>
        <name>substrate</name>
    </ligand>
</feature>
<keyword evidence="14" id="KW-1185">Reference proteome</keyword>
<feature type="binding site" evidence="9">
    <location>
        <position position="218"/>
    </location>
    <ligand>
        <name>a divalent metal cation</name>
        <dbReference type="ChEBI" id="CHEBI:60240"/>
        <label>1</label>
    </ligand>
</feature>
<evidence type="ECO:0000256" key="3">
    <source>
        <dbReference type="ARBA" id="ARBA00001954"/>
    </source>
</evidence>
<evidence type="ECO:0000256" key="11">
    <source>
        <dbReference type="SAM" id="MobiDB-lite"/>
    </source>
</evidence>
<evidence type="ECO:0000256" key="2">
    <source>
        <dbReference type="ARBA" id="ARBA00001936"/>
    </source>
</evidence>
<keyword evidence="7 9" id="KW-0479">Metal-binding</keyword>
<evidence type="ECO:0000313" key="13">
    <source>
        <dbReference type="EMBL" id="ANZ75597.1"/>
    </source>
</evidence>
<evidence type="ECO:0000256" key="10">
    <source>
        <dbReference type="RuleBase" id="RU003653"/>
    </source>
</evidence>
<dbReference type="CDD" id="cd01088">
    <property type="entry name" value="MetAP2"/>
    <property type="match status" value="1"/>
</dbReference>
<protein>
    <recommendedName>
        <fullName evidence="9">Methionine aminopeptidase 2</fullName>
        <shortName evidence="9">MAP 2</shortName>
        <shortName evidence="9">MetAP 2</shortName>
        <ecNumber evidence="9">3.4.11.18</ecNumber>
    </recommendedName>
    <alternativeName>
        <fullName evidence="9">Peptidase M</fullName>
    </alternativeName>
</protein>
<evidence type="ECO:0000256" key="7">
    <source>
        <dbReference type="ARBA" id="ARBA00022723"/>
    </source>
</evidence>
<proteinExistence type="inferred from homology"/>
<evidence type="ECO:0000256" key="1">
    <source>
        <dbReference type="ARBA" id="ARBA00000294"/>
    </source>
</evidence>
<dbReference type="Gene3D" id="1.10.10.10">
    <property type="entry name" value="Winged helix-like DNA-binding domain superfamily/Winged helix DNA-binding domain"/>
    <property type="match status" value="1"/>
</dbReference>
<dbReference type="AlphaFoldDB" id="A0A1B2JC78"/>
<feature type="binding site" evidence="9">
    <location>
        <position position="198"/>
    </location>
    <ligand>
        <name>substrate</name>
    </ligand>
</feature>
<feature type="domain" description="Peptidase M24" evidence="12">
    <location>
        <begin position="135"/>
        <end position="332"/>
    </location>
</feature>
<dbReference type="OrthoDB" id="7848262at2759"/>
<feature type="region of interest" description="Disordered" evidence="11">
    <location>
        <begin position="1"/>
        <end position="50"/>
    </location>
</feature>
<comment type="similarity">
    <text evidence="9">Belongs to the peptidase M24A family. Methionine aminopeptidase eukaryotic type 2 subfamily.</text>
</comment>
<dbReference type="PANTHER" id="PTHR45777:SF2">
    <property type="entry name" value="METHIONINE AMINOPEPTIDASE 2"/>
    <property type="match status" value="1"/>
</dbReference>
<keyword evidence="5 9" id="KW-0963">Cytoplasm</keyword>
<comment type="cofactor">
    <cofactor evidence="9">
        <name>Co(2+)</name>
        <dbReference type="ChEBI" id="CHEBI:48828"/>
    </cofactor>
    <cofactor evidence="9">
        <name>Zn(2+)</name>
        <dbReference type="ChEBI" id="CHEBI:29105"/>
    </cofactor>
    <cofactor evidence="9">
        <name>Mn(2+)</name>
        <dbReference type="ChEBI" id="CHEBI:29035"/>
    </cofactor>
    <cofactor evidence="9">
        <name>Fe(2+)</name>
        <dbReference type="ChEBI" id="CHEBI:29033"/>
    </cofactor>
    <text evidence="9">Binds 2 divalent metal cations per subunit. Has a high-affinity and a low affinity metal-binding site. The true nature of the physiological cofactor is under debate. The enzyme is active with cobalt, zinc, manganese or divalent iron ions. Most likely, methionine aminopeptidases function as mononuclear Fe(2+)-metalloproteases under physiological conditions, and the catalytically relevant metal-binding site has been assigned to the histidine-containing high-affinity site.</text>
</comment>
<dbReference type="GO" id="GO:0070006">
    <property type="term" value="F:metalloaminopeptidase activity"/>
    <property type="evidence" value="ECO:0007669"/>
    <property type="project" value="UniProtKB-UniRule"/>
</dbReference>
<accession>A0A1B2JC78</accession>
<dbReference type="InterPro" id="IPR036390">
    <property type="entry name" value="WH_DNA-bd_sf"/>
</dbReference>
<dbReference type="NCBIfam" id="TIGR00501">
    <property type="entry name" value="met_pdase_II"/>
    <property type="match status" value="1"/>
</dbReference>
<reference evidence="13 14" key="1">
    <citation type="submission" date="2016-02" db="EMBL/GenBank/DDBJ databases">
        <title>Comparative genomic and transcriptomic foundation for Pichia pastoris.</title>
        <authorList>
            <person name="Love K.R."/>
            <person name="Shah K.A."/>
            <person name="Whittaker C.A."/>
            <person name="Wu J."/>
            <person name="Bartlett M.C."/>
            <person name="Ma D."/>
            <person name="Leeson R.L."/>
            <person name="Priest M."/>
            <person name="Young S.K."/>
            <person name="Love J.C."/>
        </authorList>
    </citation>
    <scope>NUCLEOTIDE SEQUENCE [LARGE SCALE GENOMIC DNA]</scope>
    <source>
        <strain evidence="13 14">ATCC 28485</strain>
    </source>
</reference>
<dbReference type="SUPFAM" id="SSF55920">
    <property type="entry name" value="Creatinase/aminopeptidase"/>
    <property type="match status" value="1"/>
</dbReference>
<dbReference type="InterPro" id="IPR036005">
    <property type="entry name" value="Creatinase/aminopeptidase-like"/>
</dbReference>
<dbReference type="PROSITE" id="PS01202">
    <property type="entry name" value="MAP_2"/>
    <property type="match status" value="1"/>
</dbReference>
<evidence type="ECO:0000256" key="8">
    <source>
        <dbReference type="ARBA" id="ARBA00022801"/>
    </source>
</evidence>
<keyword evidence="4 9" id="KW-0031">Aminopeptidase</keyword>
<name>A0A1B2JC78_PICPA</name>
<evidence type="ECO:0000313" key="14">
    <source>
        <dbReference type="Proteomes" id="UP000094565"/>
    </source>
</evidence>
<dbReference type="EC" id="3.4.11.18" evidence="9"/>
<gene>
    <name evidence="9 13" type="primary">MAP2</name>
    <name evidence="13" type="ORF">ATY40_BA7502033</name>
</gene>
<feature type="compositionally biased region" description="Basic residues" evidence="11">
    <location>
        <begin position="24"/>
        <end position="34"/>
    </location>
</feature>
<feature type="binding site" evidence="9">
    <location>
        <position position="298"/>
    </location>
    <ligand>
        <name>a divalent metal cation</name>
        <dbReference type="ChEBI" id="CHEBI:60240"/>
        <label>2</label>
        <note>catalytic</note>
    </ligand>
</feature>
<evidence type="ECO:0000256" key="6">
    <source>
        <dbReference type="ARBA" id="ARBA00022670"/>
    </source>
</evidence>
<dbReference type="HAMAP" id="MF_03175">
    <property type="entry name" value="MetAP_2_euk"/>
    <property type="match status" value="1"/>
</dbReference>